<comment type="caution">
    <text evidence="2">The sequence shown here is derived from an EMBL/GenBank/DDBJ whole genome shotgun (WGS) entry which is preliminary data.</text>
</comment>
<keyword evidence="3" id="KW-1185">Reference proteome</keyword>
<dbReference type="OrthoDB" id="255678at2"/>
<dbReference type="PANTHER" id="PTHR30273:SF2">
    <property type="entry name" value="PROTEIN FECR"/>
    <property type="match status" value="1"/>
</dbReference>
<feature type="transmembrane region" description="Helical" evidence="1">
    <location>
        <begin position="89"/>
        <end position="110"/>
    </location>
</feature>
<keyword evidence="1" id="KW-0472">Membrane</keyword>
<dbReference type="InterPro" id="IPR012373">
    <property type="entry name" value="Ferrdict_sens_TM"/>
</dbReference>
<gene>
    <name evidence="2" type="ORF">Pla144_49240</name>
</gene>
<dbReference type="RefSeq" id="WP_146453131.1">
    <property type="nucleotide sequence ID" value="NZ_SJPS01000014.1"/>
</dbReference>
<keyword evidence="1" id="KW-1133">Transmembrane helix</keyword>
<dbReference type="AlphaFoldDB" id="A0A5C6C9Z4"/>
<dbReference type="PANTHER" id="PTHR30273">
    <property type="entry name" value="PERIPLASMIC SIGNAL SENSOR AND SIGMA FACTOR ACTIVATOR FECR-RELATED"/>
    <property type="match status" value="1"/>
</dbReference>
<evidence type="ECO:0000313" key="3">
    <source>
        <dbReference type="Proteomes" id="UP000318437"/>
    </source>
</evidence>
<organism evidence="2 3">
    <name type="scientific">Bythopirellula polymerisocia</name>
    <dbReference type="NCBI Taxonomy" id="2528003"/>
    <lineage>
        <taxon>Bacteria</taxon>
        <taxon>Pseudomonadati</taxon>
        <taxon>Planctomycetota</taxon>
        <taxon>Planctomycetia</taxon>
        <taxon>Pirellulales</taxon>
        <taxon>Lacipirellulaceae</taxon>
        <taxon>Bythopirellula</taxon>
    </lineage>
</organism>
<evidence type="ECO:0000256" key="1">
    <source>
        <dbReference type="SAM" id="Phobius"/>
    </source>
</evidence>
<dbReference type="GO" id="GO:0016989">
    <property type="term" value="F:sigma factor antagonist activity"/>
    <property type="evidence" value="ECO:0007669"/>
    <property type="project" value="TreeGrafter"/>
</dbReference>
<reference evidence="2 3" key="1">
    <citation type="submission" date="2019-02" db="EMBL/GenBank/DDBJ databases">
        <title>Deep-cultivation of Planctomycetes and their phenomic and genomic characterization uncovers novel biology.</title>
        <authorList>
            <person name="Wiegand S."/>
            <person name="Jogler M."/>
            <person name="Boedeker C."/>
            <person name="Pinto D."/>
            <person name="Vollmers J."/>
            <person name="Rivas-Marin E."/>
            <person name="Kohn T."/>
            <person name="Peeters S.H."/>
            <person name="Heuer A."/>
            <person name="Rast P."/>
            <person name="Oberbeckmann S."/>
            <person name="Bunk B."/>
            <person name="Jeske O."/>
            <person name="Meyerdierks A."/>
            <person name="Storesund J.E."/>
            <person name="Kallscheuer N."/>
            <person name="Luecker S."/>
            <person name="Lage O.M."/>
            <person name="Pohl T."/>
            <person name="Merkel B.J."/>
            <person name="Hornburger P."/>
            <person name="Mueller R.-W."/>
            <person name="Bruemmer F."/>
            <person name="Labrenz M."/>
            <person name="Spormann A.M."/>
            <person name="Op Den Camp H."/>
            <person name="Overmann J."/>
            <person name="Amann R."/>
            <person name="Jetten M.S.M."/>
            <person name="Mascher T."/>
            <person name="Medema M.H."/>
            <person name="Devos D.P."/>
            <person name="Kaster A.-K."/>
            <person name="Ovreas L."/>
            <person name="Rohde M."/>
            <person name="Galperin M.Y."/>
            <person name="Jogler C."/>
        </authorList>
    </citation>
    <scope>NUCLEOTIDE SEQUENCE [LARGE SCALE GENOMIC DNA]</scope>
    <source>
        <strain evidence="2 3">Pla144</strain>
    </source>
</reference>
<name>A0A5C6C9Z4_9BACT</name>
<sequence>MSISDNELYELFGALTNDVITPQQHDLLAEALSKDAVARELYYQYTDVHIGLRRIFDLSDLLGPTGTLDSDASKELSPARHGKQRRLNVWTHFGAIAATILGVLGFHILVRDEVTVPASIPVAESTTSNLPVSYIATLVKSADCIWEGEHGPKFDGQRLLTNELHLREGVAEFGFDAGVRIVMEGPAFLTIDSATSAMLTNGKVVLHGSEMSGPFALRTPLTTLLDIGTEYGAVVGPQGDTEVYVFDGEVSVIPSADTDSDVEPQQMTVGQASRFETTGRTSIDFASTRFVRQVPESSLPSLNQKKALLAYEGFDYQTKRLGNANGGLGWIGPWRAWYRKNEPSFSRVRFDNALGQGSCLRVFGKKKVSWRTLENPIRLDTDGVYYLSFLLRKIGELEHEKSQWGAIELRTSDSQNDDSKLSIGMSSERFLCITHNKQQLLSAPSMPINETIRFVLKIVAGQEAPDQVMARWYGPAESLGVNEPYIWSARLQPEYGNAVFNQLSIRVGGDVGYLVDELRLGTNWSSIANGSSMEPIKH</sequence>
<evidence type="ECO:0000313" key="2">
    <source>
        <dbReference type="EMBL" id="TWU20757.1"/>
    </source>
</evidence>
<proteinExistence type="predicted"/>
<protein>
    <submittedName>
        <fullName evidence="2">FecR protein</fullName>
    </submittedName>
</protein>
<dbReference type="Proteomes" id="UP000318437">
    <property type="component" value="Unassembled WGS sequence"/>
</dbReference>
<dbReference type="EMBL" id="SJPS01000014">
    <property type="protein sequence ID" value="TWU20757.1"/>
    <property type="molecule type" value="Genomic_DNA"/>
</dbReference>
<keyword evidence="1" id="KW-0812">Transmembrane</keyword>
<accession>A0A5C6C9Z4</accession>